<organism evidence="1 2">
    <name type="scientific">Meloidogyne enterolobii</name>
    <name type="common">Root-knot nematode worm</name>
    <name type="synonym">Meloidogyne mayaguensis</name>
    <dbReference type="NCBI Taxonomy" id="390850"/>
    <lineage>
        <taxon>Eukaryota</taxon>
        <taxon>Metazoa</taxon>
        <taxon>Ecdysozoa</taxon>
        <taxon>Nematoda</taxon>
        <taxon>Chromadorea</taxon>
        <taxon>Rhabditida</taxon>
        <taxon>Tylenchina</taxon>
        <taxon>Tylenchomorpha</taxon>
        <taxon>Tylenchoidea</taxon>
        <taxon>Meloidogynidae</taxon>
        <taxon>Meloidogyninae</taxon>
        <taxon>Meloidogyne</taxon>
    </lineage>
</organism>
<reference evidence="1 2" key="1">
    <citation type="submission" date="2020-08" db="EMBL/GenBank/DDBJ databases">
        <authorList>
            <person name="Koutsovoulos G."/>
            <person name="Danchin GJ E."/>
        </authorList>
    </citation>
    <scope>NUCLEOTIDE SEQUENCE [LARGE SCALE GENOMIC DNA]</scope>
</reference>
<proteinExistence type="predicted"/>
<evidence type="ECO:0000313" key="1">
    <source>
        <dbReference type="EMBL" id="CAD2177328.1"/>
    </source>
</evidence>
<dbReference type="EMBL" id="CAJEWN010000295">
    <property type="protein sequence ID" value="CAD2177328.1"/>
    <property type="molecule type" value="Genomic_DNA"/>
</dbReference>
<dbReference type="AlphaFoldDB" id="A0A6V7VSE1"/>
<evidence type="ECO:0000313" key="2">
    <source>
        <dbReference type="Proteomes" id="UP000580250"/>
    </source>
</evidence>
<dbReference type="Proteomes" id="UP000580250">
    <property type="component" value="Unassembled WGS sequence"/>
</dbReference>
<name>A0A6V7VSE1_MELEN</name>
<protein>
    <submittedName>
        <fullName evidence="1">Uncharacterized protein</fullName>
    </submittedName>
</protein>
<comment type="caution">
    <text evidence="1">The sequence shown here is derived from an EMBL/GenBank/DDBJ whole genome shotgun (WGS) entry which is preliminary data.</text>
</comment>
<sequence>MTKFRGIIYDFKWELIWSFNNRSSIYVRNAEESAHRICDLLLFRLLLEFLKSMTKNDMFITFFYSNQEPNYLEAKEENHKLAYNLIELFNEYNGTPEKFYKLNLNKKYSEDTKKMITGKVKEFIENYIDGKLKVIVGRLQKN</sequence>
<gene>
    <name evidence="1" type="ORF">MENT_LOCUS29200</name>
</gene>
<accession>A0A6V7VSE1</accession>